<reference evidence="1 2" key="1">
    <citation type="submission" date="2023-04" db="EMBL/GenBank/DDBJ databases">
        <title>YMD61, complete Genome.</title>
        <authorList>
            <person name="Zhang J."/>
        </authorList>
    </citation>
    <scope>NUCLEOTIDE SEQUENCE [LARGE SCALE GENOMIC DNA]</scope>
    <source>
        <strain evidence="1 2">YMD61</strain>
    </source>
</reference>
<dbReference type="Pfam" id="PF05159">
    <property type="entry name" value="Capsule_synth"/>
    <property type="match status" value="1"/>
</dbReference>
<evidence type="ECO:0000313" key="1">
    <source>
        <dbReference type="EMBL" id="WGV15869.1"/>
    </source>
</evidence>
<proteinExistence type="predicted"/>
<gene>
    <name evidence="1" type="ORF">QF092_16705</name>
</gene>
<dbReference type="RefSeq" id="WP_281465655.1">
    <property type="nucleotide sequence ID" value="NZ_CP124535.1"/>
</dbReference>
<dbReference type="InterPro" id="IPR007833">
    <property type="entry name" value="Capsule_polysaccharide_synth"/>
</dbReference>
<organism evidence="1 2">
    <name type="scientific">Fuscovulum ytuae</name>
    <dbReference type="NCBI Taxonomy" id="3042299"/>
    <lineage>
        <taxon>Bacteria</taxon>
        <taxon>Pseudomonadati</taxon>
        <taxon>Pseudomonadota</taxon>
        <taxon>Alphaproteobacteria</taxon>
        <taxon>Rhodobacterales</taxon>
        <taxon>Paracoccaceae</taxon>
        <taxon>Fuscovulum</taxon>
    </lineage>
</organism>
<dbReference type="Proteomes" id="UP001230978">
    <property type="component" value="Chromosome"/>
</dbReference>
<name>A0ABY8Q4T2_9RHOB</name>
<dbReference type="EMBL" id="CP124535">
    <property type="protein sequence ID" value="WGV15869.1"/>
    <property type="molecule type" value="Genomic_DNA"/>
</dbReference>
<dbReference type="CDD" id="cd16441">
    <property type="entry name" value="beta_Kdo_transferase_KpsS"/>
    <property type="match status" value="1"/>
</dbReference>
<evidence type="ECO:0000313" key="2">
    <source>
        <dbReference type="Proteomes" id="UP001230978"/>
    </source>
</evidence>
<keyword evidence="2" id="KW-1185">Reference proteome</keyword>
<sequence length="435" mass="47533">MRVMLLQGPPSPFARELGEALAARGHHVTRVLLSFGDWLYGRGRGAVLWRGAFEAWEGWVEARMRAEAITHLVYYADRQPHHVAAQRAARRLGVRCVSYENGYLRPDWIVLEEGGQGAFSHFPADLALVKRLAAGLPEPDMTRRYGHGFVQEAVAEMACHLGNWAFAPFFGGFRADRAVHPVLEYLSYLPRHVQALRGAGPARQAVAALAHEQRPVHLLALQMAGDYQIRANSRWRDLRDFVAEVLSSYAQHGPADGVLVVKRHPMDNGCITWPGVVRQMARREGIADRVVFLDGGDLARLLGVVAGCVVVNSTVGLHALRAGRPVLCRGIAVYDMPGLTHQGGMDAFWSAPEPPDAEGVVALVRLMAAAIHVRGDFLAAEGRRAAIAAMVQRLECGLAQPFGAQLPVPPRLVQAKAMGLLTDPWHANQLDSKGT</sequence>
<accession>A0ABY8Q4T2</accession>
<protein>
    <submittedName>
        <fullName evidence="1">Capsular biosynthesis protein</fullName>
    </submittedName>
</protein>